<dbReference type="EMBL" id="CP026309">
    <property type="protein sequence ID" value="AUV82939.1"/>
    <property type="molecule type" value="Genomic_DNA"/>
</dbReference>
<dbReference type="RefSeq" id="WP_103426628.1">
    <property type="nucleotide sequence ID" value="NZ_CP026309.1"/>
</dbReference>
<dbReference type="GeneID" id="35593602"/>
<feature type="region of interest" description="Disordered" evidence="1">
    <location>
        <begin position="20"/>
        <end position="75"/>
    </location>
</feature>
<evidence type="ECO:0000256" key="1">
    <source>
        <dbReference type="SAM" id="MobiDB-lite"/>
    </source>
</evidence>
<proteinExistence type="predicted"/>
<gene>
    <name evidence="2" type="ORF">C2R22_15880</name>
</gene>
<feature type="compositionally biased region" description="Polar residues" evidence="1">
    <location>
        <begin position="36"/>
        <end position="55"/>
    </location>
</feature>
<name>A0A2I8VP96_9EURY</name>
<accession>A0A2I8VP96</accession>
<reference evidence="2 3" key="1">
    <citation type="submission" date="2018-01" db="EMBL/GenBank/DDBJ databases">
        <title>Complete genome sequence of Salinigranum rubrum GX10T, an extremely halophilic archaeon isolated from a marine solar saltern.</title>
        <authorList>
            <person name="Han S."/>
        </authorList>
    </citation>
    <scope>NUCLEOTIDE SEQUENCE [LARGE SCALE GENOMIC DNA]</scope>
    <source>
        <strain evidence="2 3">GX10</strain>
    </source>
</reference>
<evidence type="ECO:0000313" key="3">
    <source>
        <dbReference type="Proteomes" id="UP000236584"/>
    </source>
</evidence>
<protein>
    <submittedName>
        <fullName evidence="2">Uncharacterized protein</fullName>
    </submittedName>
</protein>
<organism evidence="2 3">
    <name type="scientific">Salinigranum rubrum</name>
    <dbReference type="NCBI Taxonomy" id="755307"/>
    <lineage>
        <taxon>Archaea</taxon>
        <taxon>Methanobacteriati</taxon>
        <taxon>Methanobacteriota</taxon>
        <taxon>Stenosarchaea group</taxon>
        <taxon>Halobacteria</taxon>
        <taxon>Halobacteriales</taxon>
        <taxon>Haloferacaceae</taxon>
        <taxon>Salinigranum</taxon>
    </lineage>
</organism>
<sequence length="184" mass="19341">MVPRRRLLLSLATLFTAGCTGQQSTASDPTAAPRTTLASTDTPSSALDCATTTTVDPPRAVDTGDVSPPSYPPFPDSLDATSAGSFVSGYETAYVLNSLVIDSPDATYVDVAVSDSPPVTETERGYVVDLDYSYAVEAETAADYPPRHVAYLVREGVVARAELDPNDPADPFPLAAATVFRCES</sequence>
<dbReference type="Proteomes" id="UP000236584">
    <property type="component" value="Chromosome"/>
</dbReference>
<evidence type="ECO:0000313" key="2">
    <source>
        <dbReference type="EMBL" id="AUV82939.1"/>
    </source>
</evidence>
<dbReference type="PROSITE" id="PS51257">
    <property type="entry name" value="PROKAR_LIPOPROTEIN"/>
    <property type="match status" value="1"/>
</dbReference>
<dbReference type="AlphaFoldDB" id="A0A2I8VP96"/>
<keyword evidence="3" id="KW-1185">Reference proteome</keyword>
<dbReference type="KEGG" id="srub:C2R22_15880"/>